<accession>A0A2M7WWB4</accession>
<dbReference type="Pfam" id="PF06723">
    <property type="entry name" value="MreB_Mbl"/>
    <property type="match status" value="1"/>
</dbReference>
<evidence type="ECO:0000256" key="2">
    <source>
        <dbReference type="ARBA" id="ARBA00022490"/>
    </source>
</evidence>
<name>A0A2M7WWB4_UNCKA</name>
<dbReference type="Proteomes" id="UP000230538">
    <property type="component" value="Unassembled WGS sequence"/>
</dbReference>
<evidence type="ECO:0000256" key="1">
    <source>
        <dbReference type="ARBA" id="ARBA00004496"/>
    </source>
</evidence>
<dbReference type="GO" id="GO:0005524">
    <property type="term" value="F:ATP binding"/>
    <property type="evidence" value="ECO:0007669"/>
    <property type="project" value="UniProtKB-KW"/>
</dbReference>
<keyword evidence="4" id="KW-0067">ATP-binding</keyword>
<reference evidence="8" key="1">
    <citation type="submission" date="2017-09" db="EMBL/GenBank/DDBJ databases">
        <title>Depth-based differentiation of microbial function through sediment-hosted aquifers and enrichment of novel symbionts in the deep terrestrial subsurface.</title>
        <authorList>
            <person name="Probst A.J."/>
            <person name="Ladd B."/>
            <person name="Jarett J.K."/>
            <person name="Geller-Mcgrath D.E."/>
            <person name="Sieber C.M.K."/>
            <person name="Emerson J.B."/>
            <person name="Anantharaman K."/>
            <person name="Thomas B.C."/>
            <person name="Malmstrom R."/>
            <person name="Stieglmeier M."/>
            <person name="Klingl A."/>
            <person name="Woyke T."/>
            <person name="Ryan C.M."/>
            <person name="Banfield J.F."/>
        </authorList>
    </citation>
    <scope>NUCLEOTIDE SEQUENCE [LARGE SCALE GENOMIC DNA]</scope>
</reference>
<evidence type="ECO:0000256" key="6">
    <source>
        <dbReference type="ARBA" id="ARBA00023458"/>
    </source>
</evidence>
<dbReference type="AlphaFoldDB" id="A0A2M7WWB4"/>
<evidence type="ECO:0000256" key="5">
    <source>
        <dbReference type="ARBA" id="ARBA00022960"/>
    </source>
</evidence>
<dbReference type="InterPro" id="IPR056546">
    <property type="entry name" value="MreB_MamK-like"/>
</dbReference>
<evidence type="ECO:0000313" key="8">
    <source>
        <dbReference type="Proteomes" id="UP000230538"/>
    </source>
</evidence>
<dbReference type="PANTHER" id="PTHR42749:SF1">
    <property type="entry name" value="CELL SHAPE-DETERMINING PROTEIN MREB"/>
    <property type="match status" value="1"/>
</dbReference>
<keyword evidence="3" id="KW-0547">Nucleotide-binding</keyword>
<feature type="non-terminal residue" evidence="7">
    <location>
        <position position="1"/>
    </location>
</feature>
<comment type="similarity">
    <text evidence="6">Belongs to the FtsA/MreB family.</text>
</comment>
<dbReference type="GO" id="GO:0005737">
    <property type="term" value="C:cytoplasm"/>
    <property type="evidence" value="ECO:0007669"/>
    <property type="project" value="UniProtKB-SubCell"/>
</dbReference>
<evidence type="ECO:0000313" key="7">
    <source>
        <dbReference type="EMBL" id="PJA37327.1"/>
    </source>
</evidence>
<organism evidence="7 8">
    <name type="scientific">candidate division WWE3 bacterium CG_4_9_14_3_um_filter_43_9</name>
    <dbReference type="NCBI Taxonomy" id="1975082"/>
    <lineage>
        <taxon>Bacteria</taxon>
        <taxon>Katanobacteria</taxon>
    </lineage>
</organism>
<dbReference type="EMBL" id="PFXB01000106">
    <property type="protein sequence ID" value="PJA37327.1"/>
    <property type="molecule type" value="Genomic_DNA"/>
</dbReference>
<keyword evidence="5" id="KW-0133">Cell shape</keyword>
<evidence type="ECO:0000256" key="4">
    <source>
        <dbReference type="ARBA" id="ARBA00022840"/>
    </source>
</evidence>
<dbReference type="PRINTS" id="PR01652">
    <property type="entry name" value="SHAPEPROTEIN"/>
</dbReference>
<proteinExistence type="inferred from homology"/>
<protein>
    <submittedName>
        <fullName evidence="7">Rod shape-determining protein</fullName>
    </submittedName>
</protein>
<sequence length="167" mass="18277">RTAGNEMDQDIVYYARAQHNLLLGERTAEDIKIELGSAYLTDEEFEKKTMTMRGRDLVSGLPKAVEVATAEIREAISGTISQIVESIKDTIEETPPELLADIMKNGIIFAGGGSLIRGINILVSEKTGMPVKISDDPLTCVVRGTGKVLEEIELLQKVKLAGRKETF</sequence>
<dbReference type="InterPro" id="IPR004753">
    <property type="entry name" value="MreB"/>
</dbReference>
<comment type="subcellular location">
    <subcellularLocation>
        <location evidence="1">Cytoplasm</location>
    </subcellularLocation>
</comment>
<keyword evidence="2" id="KW-0963">Cytoplasm</keyword>
<gene>
    <name evidence="7" type="ORF">CO181_03920</name>
</gene>
<evidence type="ECO:0000256" key="3">
    <source>
        <dbReference type="ARBA" id="ARBA00022741"/>
    </source>
</evidence>
<dbReference type="Gene3D" id="3.30.420.40">
    <property type="match status" value="1"/>
</dbReference>
<dbReference type="InterPro" id="IPR043129">
    <property type="entry name" value="ATPase_NBD"/>
</dbReference>
<dbReference type="SUPFAM" id="SSF53067">
    <property type="entry name" value="Actin-like ATPase domain"/>
    <property type="match status" value="1"/>
</dbReference>
<comment type="caution">
    <text evidence="7">The sequence shown here is derived from an EMBL/GenBank/DDBJ whole genome shotgun (WGS) entry which is preliminary data.</text>
</comment>
<dbReference type="PANTHER" id="PTHR42749">
    <property type="entry name" value="CELL SHAPE-DETERMINING PROTEIN MREB"/>
    <property type="match status" value="1"/>
</dbReference>
<dbReference type="GO" id="GO:0000902">
    <property type="term" value="P:cell morphogenesis"/>
    <property type="evidence" value="ECO:0007669"/>
    <property type="project" value="InterPro"/>
</dbReference>
<dbReference type="GO" id="GO:0008360">
    <property type="term" value="P:regulation of cell shape"/>
    <property type="evidence" value="ECO:0007669"/>
    <property type="project" value="UniProtKB-KW"/>
</dbReference>